<name>A0A5B7JAF5_PORTR</name>
<gene>
    <name evidence="1" type="ORF">E2C01_086696</name>
</gene>
<accession>A0A5B7JAF5</accession>
<dbReference type="AlphaFoldDB" id="A0A5B7JAF5"/>
<dbReference type="EMBL" id="VSRR010088514">
    <property type="protein sequence ID" value="MPC91645.1"/>
    <property type="molecule type" value="Genomic_DNA"/>
</dbReference>
<organism evidence="1 2">
    <name type="scientific">Portunus trituberculatus</name>
    <name type="common">Swimming crab</name>
    <name type="synonym">Neptunus trituberculatus</name>
    <dbReference type="NCBI Taxonomy" id="210409"/>
    <lineage>
        <taxon>Eukaryota</taxon>
        <taxon>Metazoa</taxon>
        <taxon>Ecdysozoa</taxon>
        <taxon>Arthropoda</taxon>
        <taxon>Crustacea</taxon>
        <taxon>Multicrustacea</taxon>
        <taxon>Malacostraca</taxon>
        <taxon>Eumalacostraca</taxon>
        <taxon>Eucarida</taxon>
        <taxon>Decapoda</taxon>
        <taxon>Pleocyemata</taxon>
        <taxon>Brachyura</taxon>
        <taxon>Eubrachyura</taxon>
        <taxon>Portunoidea</taxon>
        <taxon>Portunidae</taxon>
        <taxon>Portuninae</taxon>
        <taxon>Portunus</taxon>
    </lineage>
</organism>
<protein>
    <submittedName>
        <fullName evidence="1">Uncharacterized protein</fullName>
    </submittedName>
</protein>
<sequence length="127" mass="13899">MILQVGLIHSKVCKTSAPYLATPRGQGVVTPRPVRTTVKEKALATLRDTLTHLRYQGHILHYQHAFVFGQFLGYNFKSHCTCYGDELNPSTPEANLLHNIMVLAFPALLVPSAAPPRTGFGSLGEEG</sequence>
<proteinExistence type="predicted"/>
<reference evidence="1 2" key="1">
    <citation type="submission" date="2019-05" db="EMBL/GenBank/DDBJ databases">
        <title>Another draft genome of Portunus trituberculatus and its Hox gene families provides insights of decapod evolution.</title>
        <authorList>
            <person name="Jeong J.-H."/>
            <person name="Song I."/>
            <person name="Kim S."/>
            <person name="Choi T."/>
            <person name="Kim D."/>
            <person name="Ryu S."/>
            <person name="Kim W."/>
        </authorList>
    </citation>
    <scope>NUCLEOTIDE SEQUENCE [LARGE SCALE GENOMIC DNA]</scope>
    <source>
        <tissue evidence="1">Muscle</tissue>
    </source>
</reference>
<evidence type="ECO:0000313" key="2">
    <source>
        <dbReference type="Proteomes" id="UP000324222"/>
    </source>
</evidence>
<comment type="caution">
    <text evidence="1">The sequence shown here is derived from an EMBL/GenBank/DDBJ whole genome shotgun (WGS) entry which is preliminary data.</text>
</comment>
<keyword evidence="2" id="KW-1185">Reference proteome</keyword>
<dbReference type="Proteomes" id="UP000324222">
    <property type="component" value="Unassembled WGS sequence"/>
</dbReference>
<evidence type="ECO:0000313" key="1">
    <source>
        <dbReference type="EMBL" id="MPC91645.1"/>
    </source>
</evidence>